<dbReference type="InterPro" id="IPR005467">
    <property type="entry name" value="His_kinase_dom"/>
</dbReference>
<keyword evidence="4" id="KW-0472">Membrane</keyword>
<evidence type="ECO:0000256" key="2">
    <source>
        <dbReference type="ARBA" id="ARBA00022777"/>
    </source>
</evidence>
<evidence type="ECO:0000259" key="5">
    <source>
        <dbReference type="PROSITE" id="PS50109"/>
    </source>
</evidence>
<dbReference type="InterPro" id="IPR011712">
    <property type="entry name" value="Sig_transdc_His_kin_sub3_dim/P"/>
</dbReference>
<dbReference type="RefSeq" id="WP_234039525.1">
    <property type="nucleotide sequence ID" value="NZ_JAENIQ020000007.1"/>
</dbReference>
<dbReference type="CDD" id="cd16917">
    <property type="entry name" value="HATPase_UhpB-NarQ-NarX-like"/>
    <property type="match status" value="1"/>
</dbReference>
<sequence length="429" mass="45768">MGLSVGTESADRTSGAPGERSIRQGIHILTGVLLLVVAFAAVKSEAVQLLITLALCAGFSGTYVLGARTRDRMSGGQSQVWLLALTLLWVLLIPMQPTAIYLVFPLYFLYLQVLDDVRGVIAVIGATAVSVFSQWPHLTAGAILGPTVAALVSIGIDYAFKTLWKVSAEREELIAELLETRSQLADTERAAGIAAERQRIAHEIHDTLAQGLSSIQMLLYVAEQELKKTGIRDDEAETILKRIDQARTTAADNLGEARAMIAALQPAALSRTSLEGALHRVANGIVGTEVTIAVEGDERQLPMRTEASLLRIAQGAMGNVAKHADAGRCHVTLTYGEDEVRLDVVDDGCGFDPEAVGERPRGLGHIGLDAMRQRAAEQHGTLTVESAPGQGTAVSIAIPVEDGAPVQARRAMALTQFDEPGCTPEDTDR</sequence>
<gene>
    <name evidence="6" type="ORF">OS125_11035</name>
    <name evidence="7" type="ORF">OS129_10840</name>
</gene>
<evidence type="ECO:0000313" key="6">
    <source>
        <dbReference type="EMBL" id="MCX7445765.1"/>
    </source>
</evidence>
<dbReference type="GO" id="GO:0000155">
    <property type="term" value="F:phosphorelay sensor kinase activity"/>
    <property type="evidence" value="ECO:0007669"/>
    <property type="project" value="InterPro"/>
</dbReference>
<dbReference type="Pfam" id="PF07730">
    <property type="entry name" value="HisKA_3"/>
    <property type="match status" value="1"/>
</dbReference>
<keyword evidence="3" id="KW-0902">Two-component regulatory system</keyword>
<dbReference type="PANTHER" id="PTHR24421">
    <property type="entry name" value="NITRATE/NITRITE SENSOR PROTEIN NARX-RELATED"/>
    <property type="match status" value="1"/>
</dbReference>
<dbReference type="PANTHER" id="PTHR24421:SF62">
    <property type="entry name" value="SENSORY TRANSDUCTION HISTIDINE KINASE"/>
    <property type="match status" value="1"/>
</dbReference>
<evidence type="ECO:0000256" key="4">
    <source>
        <dbReference type="SAM" id="Phobius"/>
    </source>
</evidence>
<feature type="transmembrane region" description="Helical" evidence="4">
    <location>
        <begin position="80"/>
        <end position="110"/>
    </location>
</feature>
<dbReference type="Pfam" id="PF02518">
    <property type="entry name" value="HATPase_c"/>
    <property type="match status" value="1"/>
</dbReference>
<dbReference type="AlphaFoldDB" id="A0A9Q4C9H6"/>
<comment type="caution">
    <text evidence="7">The sequence shown here is derived from an EMBL/GenBank/DDBJ whole genome shotgun (WGS) entry which is preliminary data.</text>
</comment>
<accession>A0A9Q4C9H6</accession>
<evidence type="ECO:0000313" key="9">
    <source>
        <dbReference type="Proteomes" id="UP001081709"/>
    </source>
</evidence>
<name>A0A9Q4C9H6_9CORY</name>
<dbReference type="InterPro" id="IPR003594">
    <property type="entry name" value="HATPase_dom"/>
</dbReference>
<evidence type="ECO:0000256" key="1">
    <source>
        <dbReference type="ARBA" id="ARBA00022679"/>
    </source>
</evidence>
<dbReference type="InterPro" id="IPR036890">
    <property type="entry name" value="HATPase_C_sf"/>
</dbReference>
<dbReference type="Gene3D" id="3.30.565.10">
    <property type="entry name" value="Histidine kinase-like ATPase, C-terminal domain"/>
    <property type="match status" value="1"/>
</dbReference>
<feature type="domain" description="Histidine kinase" evidence="5">
    <location>
        <begin position="199"/>
        <end position="402"/>
    </location>
</feature>
<keyword evidence="9" id="KW-1185">Reference proteome</keyword>
<reference evidence="7" key="1">
    <citation type="submission" date="2022-11" db="EMBL/GenBank/DDBJ databases">
        <title>Corynebacterium sp. isolated from Penguins.</title>
        <authorList>
            <person name="Sedlar K."/>
            <person name="Svec P."/>
        </authorList>
    </citation>
    <scope>NUCLEOTIDE SEQUENCE</scope>
    <source>
        <strain evidence="6">P7003</strain>
        <strain evidence="7">P7374</strain>
    </source>
</reference>
<dbReference type="SMART" id="SM00387">
    <property type="entry name" value="HATPase_c"/>
    <property type="match status" value="1"/>
</dbReference>
<protein>
    <submittedName>
        <fullName evidence="7">Sensor histidine kinase</fullName>
    </submittedName>
</protein>
<dbReference type="SUPFAM" id="SSF55874">
    <property type="entry name" value="ATPase domain of HSP90 chaperone/DNA topoisomerase II/histidine kinase"/>
    <property type="match status" value="1"/>
</dbReference>
<feature type="transmembrane region" description="Helical" evidence="4">
    <location>
        <begin position="141"/>
        <end position="160"/>
    </location>
</feature>
<dbReference type="GO" id="GO:0046983">
    <property type="term" value="F:protein dimerization activity"/>
    <property type="evidence" value="ECO:0007669"/>
    <property type="project" value="InterPro"/>
</dbReference>
<dbReference type="PIRSF" id="PIRSF037434">
    <property type="entry name" value="STHK_ChrS"/>
    <property type="match status" value="1"/>
</dbReference>
<keyword evidence="2 7" id="KW-0418">Kinase</keyword>
<proteinExistence type="predicted"/>
<dbReference type="Gene3D" id="1.20.5.1930">
    <property type="match status" value="1"/>
</dbReference>
<evidence type="ECO:0000313" key="8">
    <source>
        <dbReference type="Proteomes" id="UP001071478"/>
    </source>
</evidence>
<dbReference type="GO" id="GO:0016020">
    <property type="term" value="C:membrane"/>
    <property type="evidence" value="ECO:0007669"/>
    <property type="project" value="InterPro"/>
</dbReference>
<organism evidence="7 8">
    <name type="scientific">Corynebacterium pygosceleis</name>
    <dbReference type="NCBI Taxonomy" id="2800406"/>
    <lineage>
        <taxon>Bacteria</taxon>
        <taxon>Bacillati</taxon>
        <taxon>Actinomycetota</taxon>
        <taxon>Actinomycetes</taxon>
        <taxon>Mycobacteriales</taxon>
        <taxon>Corynebacteriaceae</taxon>
        <taxon>Corynebacterium</taxon>
    </lineage>
</organism>
<dbReference type="InterPro" id="IPR050482">
    <property type="entry name" value="Sensor_HK_TwoCompSys"/>
</dbReference>
<dbReference type="Proteomes" id="UP001081709">
    <property type="component" value="Unassembled WGS sequence"/>
</dbReference>
<feature type="transmembrane region" description="Helical" evidence="4">
    <location>
        <begin position="49"/>
        <end position="68"/>
    </location>
</feature>
<feature type="transmembrane region" description="Helical" evidence="4">
    <location>
        <begin position="24"/>
        <end position="42"/>
    </location>
</feature>
<dbReference type="EMBL" id="JAPMKV010000009">
    <property type="protein sequence ID" value="MCX7445765.1"/>
    <property type="molecule type" value="Genomic_DNA"/>
</dbReference>
<keyword evidence="1" id="KW-0808">Transferase</keyword>
<dbReference type="PROSITE" id="PS50109">
    <property type="entry name" value="HIS_KIN"/>
    <property type="match status" value="1"/>
</dbReference>
<dbReference type="EMBL" id="JAPMKU010000007">
    <property type="protein sequence ID" value="MCX7469361.1"/>
    <property type="molecule type" value="Genomic_DNA"/>
</dbReference>
<keyword evidence="4" id="KW-1133">Transmembrane helix</keyword>
<evidence type="ECO:0000256" key="3">
    <source>
        <dbReference type="ARBA" id="ARBA00023012"/>
    </source>
</evidence>
<dbReference type="InterPro" id="IPR017205">
    <property type="entry name" value="Sig_transdc_His_kinase_ChrS"/>
</dbReference>
<keyword evidence="4" id="KW-0812">Transmembrane</keyword>
<dbReference type="Proteomes" id="UP001071478">
    <property type="component" value="Unassembled WGS sequence"/>
</dbReference>
<evidence type="ECO:0000313" key="7">
    <source>
        <dbReference type="EMBL" id="MCX7469361.1"/>
    </source>
</evidence>